<reference evidence="1 2" key="1">
    <citation type="submission" date="2019-06" db="EMBL/GenBank/DDBJ databases">
        <title>Draft genome of Streptomyces sedi sp. JCM16909.</title>
        <authorList>
            <person name="Klykleung N."/>
            <person name="Tanasupawat S."/>
            <person name="Kudo T."/>
            <person name="Yuki M."/>
            <person name="Ohkuma M."/>
        </authorList>
    </citation>
    <scope>NUCLEOTIDE SEQUENCE [LARGE SCALE GENOMIC DNA]</scope>
    <source>
        <strain evidence="1 2">JCM 16909</strain>
    </source>
</reference>
<dbReference type="RefSeq" id="WP_139640443.1">
    <property type="nucleotide sequence ID" value="NZ_BAAAZS010000139.1"/>
</dbReference>
<proteinExistence type="predicted"/>
<sequence length="85" mass="9408">MEWEFQIPTPERVGQEQRAFGPCWFYCGFRSGPVVWIGCLTSSGVAAPLYACDACLRQLNAMAWDFAEAARAEPLYEPTGEGDPS</sequence>
<evidence type="ECO:0000313" key="2">
    <source>
        <dbReference type="Proteomes" id="UP000311713"/>
    </source>
</evidence>
<dbReference type="EMBL" id="VDGT01000002">
    <property type="protein sequence ID" value="TNM33345.1"/>
    <property type="molecule type" value="Genomic_DNA"/>
</dbReference>
<dbReference type="OrthoDB" id="4299856at2"/>
<protein>
    <submittedName>
        <fullName evidence="1">Uncharacterized protein</fullName>
    </submittedName>
</protein>
<evidence type="ECO:0000313" key="1">
    <source>
        <dbReference type="EMBL" id="TNM33345.1"/>
    </source>
</evidence>
<dbReference type="AlphaFoldDB" id="A0A5C4VCS6"/>
<accession>A0A5C4VCS6</accession>
<comment type="caution">
    <text evidence="1">The sequence shown here is derived from an EMBL/GenBank/DDBJ whole genome shotgun (WGS) entry which is preliminary data.</text>
</comment>
<name>A0A5C4VCS6_9ACTN</name>
<dbReference type="Proteomes" id="UP000311713">
    <property type="component" value="Unassembled WGS sequence"/>
</dbReference>
<gene>
    <name evidence="1" type="ORF">FH715_02970</name>
</gene>
<organism evidence="1 2">
    <name type="scientific">Streptomyces sedi</name>
    <dbReference type="NCBI Taxonomy" id="555059"/>
    <lineage>
        <taxon>Bacteria</taxon>
        <taxon>Bacillati</taxon>
        <taxon>Actinomycetota</taxon>
        <taxon>Actinomycetes</taxon>
        <taxon>Kitasatosporales</taxon>
        <taxon>Streptomycetaceae</taxon>
        <taxon>Streptomyces</taxon>
    </lineage>
</organism>
<keyword evidence="2" id="KW-1185">Reference proteome</keyword>